<dbReference type="EMBL" id="PESE01000007">
    <property type="protein sequence ID" value="PYD37171.1"/>
    <property type="molecule type" value="Genomic_DNA"/>
</dbReference>
<protein>
    <submittedName>
        <fullName evidence="1">Uncharacterized protein</fullName>
    </submittedName>
</protein>
<proteinExistence type="predicted"/>
<dbReference type="RefSeq" id="WP_020453928.1">
    <property type="nucleotide sequence ID" value="NZ_PESE01000007.1"/>
</dbReference>
<gene>
    <name evidence="1" type="ORF">CT690_19890</name>
</gene>
<reference evidence="1 2" key="1">
    <citation type="submission" date="2017-11" db="EMBL/GenBank/DDBJ databases">
        <title>Genome sequence of the oocydin A producing rhizobacterium Serratia plymuthica 4Rx5.</title>
        <authorList>
            <person name="Matilla M.A."/>
            <person name="Udaondo Z."/>
            <person name="Salmond G.P.C."/>
        </authorList>
    </citation>
    <scope>NUCLEOTIDE SEQUENCE [LARGE SCALE GENOMIC DNA]</scope>
    <source>
        <strain evidence="1 2">4Rx5</strain>
    </source>
</reference>
<sequence length="189" mass="21878">MKSSDQNDHFIKFPYRKEIRENGDVNNGGIDLIKDPARISEIHELEGAPWLYNFIEKTNSKHGHFMTFGCVYGRNSNNNNGMLYGYVDFSFRPEAPIALRKDVSSLESMFYQYLLETMISLGEENPSQAIEYAQSCFVWEHTPLEIYEQTYSKLTVVFRAPNDDVADWSLGHLEHFLNVAYPSLPHVRI</sequence>
<organism evidence="1 2">
    <name type="scientific">Serratia plymuthica</name>
    <dbReference type="NCBI Taxonomy" id="82996"/>
    <lineage>
        <taxon>Bacteria</taxon>
        <taxon>Pseudomonadati</taxon>
        <taxon>Pseudomonadota</taxon>
        <taxon>Gammaproteobacteria</taxon>
        <taxon>Enterobacterales</taxon>
        <taxon>Yersiniaceae</taxon>
        <taxon>Serratia</taxon>
    </lineage>
</organism>
<evidence type="ECO:0000313" key="1">
    <source>
        <dbReference type="EMBL" id="PYD37171.1"/>
    </source>
</evidence>
<dbReference type="AlphaFoldDB" id="A0A318NTE7"/>
<evidence type="ECO:0000313" key="2">
    <source>
        <dbReference type="Proteomes" id="UP000248196"/>
    </source>
</evidence>
<dbReference type="Proteomes" id="UP000248196">
    <property type="component" value="Unassembled WGS sequence"/>
</dbReference>
<dbReference type="OrthoDB" id="6541275at2"/>
<name>A0A318NTE7_SERPL</name>
<accession>A0A318NTE7</accession>
<comment type="caution">
    <text evidence="1">The sequence shown here is derived from an EMBL/GenBank/DDBJ whole genome shotgun (WGS) entry which is preliminary data.</text>
</comment>